<organism evidence="2 3">
    <name type="scientific">Latilactobacillus curvatus</name>
    <name type="common">Lactobacillus curvatus</name>
    <dbReference type="NCBI Taxonomy" id="28038"/>
    <lineage>
        <taxon>Bacteria</taxon>
        <taxon>Bacillati</taxon>
        <taxon>Bacillota</taxon>
        <taxon>Bacilli</taxon>
        <taxon>Lactobacillales</taxon>
        <taxon>Lactobacillaceae</taxon>
        <taxon>Latilactobacillus</taxon>
    </lineage>
</organism>
<sequence>MSNIDDKYKMSKEQNRRYARQNFTNLVHTNARFEGINTTLPQTQTIIDGLGVDGVSINDINTIVDIKKGWELITTSNEPLDLAFMQKINSVVADKDSLAPGEFRTGQGMVIIGSDEEYVPPIVNLEQEEEYFTNLMKKDTSTTERALKLMYHNMRSQLFWDGNKRTATLAANKLMIDNGAGLINIPLNKWGHWNELISDYYRTDNSDKILDWTYENGIQGIDIGDNQARYKYLKDQSSERQ</sequence>
<dbReference type="SUPFAM" id="SSF140931">
    <property type="entry name" value="Fic-like"/>
    <property type="match status" value="1"/>
</dbReference>
<accession>A0ABN6GL14</accession>
<keyword evidence="3" id="KW-1185">Reference proteome</keyword>
<proteinExistence type="predicted"/>
<protein>
    <recommendedName>
        <fullName evidence="1">Fido domain-containing protein</fullName>
    </recommendedName>
</protein>
<dbReference type="Proteomes" id="UP000825100">
    <property type="component" value="Plasmid WDN19_con2"/>
</dbReference>
<keyword evidence="2" id="KW-0614">Plasmid</keyword>
<dbReference type="EMBL" id="AP024686">
    <property type="protein sequence ID" value="BCX31550.1"/>
    <property type="molecule type" value="Genomic_DNA"/>
</dbReference>
<feature type="domain" description="Fido" evidence="1">
    <location>
        <begin position="80"/>
        <end position="215"/>
    </location>
</feature>
<gene>
    <name evidence="2" type="ORF">LTWDN19_21170</name>
</gene>
<evidence type="ECO:0000313" key="2">
    <source>
        <dbReference type="EMBL" id="BCX31550.1"/>
    </source>
</evidence>
<dbReference type="InterPro" id="IPR003812">
    <property type="entry name" value="Fido"/>
</dbReference>
<dbReference type="Gene3D" id="1.10.3290.10">
    <property type="entry name" value="Fido-like domain"/>
    <property type="match status" value="1"/>
</dbReference>
<evidence type="ECO:0000259" key="1">
    <source>
        <dbReference type="PROSITE" id="PS51459"/>
    </source>
</evidence>
<geneLocation type="plasmid" evidence="2 3">
    <name>WDN19_con2</name>
</geneLocation>
<evidence type="ECO:0000313" key="3">
    <source>
        <dbReference type="Proteomes" id="UP000825100"/>
    </source>
</evidence>
<dbReference type="InterPro" id="IPR040198">
    <property type="entry name" value="Fido_containing"/>
</dbReference>
<reference evidence="2 3" key="1">
    <citation type="submission" date="2021-05" db="EMBL/GenBank/DDBJ databases">
        <title>Complete Genome Sequence of Latilactobacillus sp. Strain WDN19, a High D-Aspartate-producing Lactic Acid Bacterium Isolated from a Japanese Pickle.</title>
        <authorList>
            <person name="Kajitani K."/>
            <person name="Takahashi S."/>
        </authorList>
    </citation>
    <scope>NUCLEOTIDE SEQUENCE [LARGE SCALE GENOMIC DNA]</scope>
    <source>
        <strain evidence="2 3">WDN19</strain>
        <plasmid evidence="2 3">WDN19_con2</plasmid>
    </source>
</reference>
<dbReference type="PANTHER" id="PTHR13504">
    <property type="entry name" value="FIDO DOMAIN-CONTAINING PROTEIN DDB_G0283145"/>
    <property type="match status" value="1"/>
</dbReference>
<dbReference type="PROSITE" id="PS51459">
    <property type="entry name" value="FIDO"/>
    <property type="match status" value="1"/>
</dbReference>
<dbReference type="RefSeq" id="WP_035147794.1">
    <property type="nucleotide sequence ID" value="NZ_AP024686.1"/>
</dbReference>
<dbReference type="InterPro" id="IPR036597">
    <property type="entry name" value="Fido-like_dom_sf"/>
</dbReference>
<name>A0ABN6GL14_LATCU</name>
<dbReference type="PANTHER" id="PTHR13504:SF38">
    <property type="entry name" value="FIDO DOMAIN-CONTAINING PROTEIN"/>
    <property type="match status" value="1"/>
</dbReference>
<dbReference type="Pfam" id="PF02661">
    <property type="entry name" value="Fic"/>
    <property type="match status" value="1"/>
</dbReference>